<gene>
    <name evidence="2" type="ORF">D5S19_10345</name>
</gene>
<dbReference type="EMBL" id="QZFV01000070">
    <property type="protein sequence ID" value="RJQ87039.1"/>
    <property type="molecule type" value="Genomic_DNA"/>
</dbReference>
<comment type="caution">
    <text evidence="2">The sequence shown here is derived from an EMBL/GenBank/DDBJ whole genome shotgun (WGS) entry which is preliminary data.</text>
</comment>
<keyword evidence="1" id="KW-0472">Membrane</keyword>
<evidence type="ECO:0000313" key="2">
    <source>
        <dbReference type="EMBL" id="RJQ87039.1"/>
    </source>
</evidence>
<dbReference type="Proteomes" id="UP000285112">
    <property type="component" value="Unassembled WGS sequence"/>
</dbReference>
<keyword evidence="3" id="KW-1185">Reference proteome</keyword>
<dbReference type="InterPro" id="IPR024244">
    <property type="entry name" value="DUF2537"/>
</dbReference>
<dbReference type="OrthoDB" id="3573230at2"/>
<evidence type="ECO:0000313" key="3">
    <source>
        <dbReference type="Proteomes" id="UP000285112"/>
    </source>
</evidence>
<proteinExistence type="predicted"/>
<dbReference type="AlphaFoldDB" id="A0A419I6J4"/>
<reference evidence="2 3" key="1">
    <citation type="submission" date="2018-09" db="EMBL/GenBank/DDBJ databases">
        <title>YIM PH 21725 draft genome.</title>
        <authorList>
            <person name="Miao C."/>
        </authorList>
    </citation>
    <scope>NUCLEOTIDE SEQUENCE [LARGE SCALE GENOMIC DNA]</scope>
    <source>
        <strain evidence="3">YIM PH21725</strain>
    </source>
</reference>
<keyword evidence="1" id="KW-1133">Transmembrane helix</keyword>
<keyword evidence="1" id="KW-0812">Transmembrane</keyword>
<feature type="transmembrane region" description="Helical" evidence="1">
    <location>
        <begin position="147"/>
        <end position="166"/>
    </location>
</feature>
<feature type="transmembrane region" description="Helical" evidence="1">
    <location>
        <begin position="173"/>
        <end position="195"/>
    </location>
</feature>
<accession>A0A419I6J4</accession>
<organism evidence="2 3">
    <name type="scientific">Amycolatopsis panacis</name>
    <dbReference type="NCBI Taxonomy" id="2340917"/>
    <lineage>
        <taxon>Bacteria</taxon>
        <taxon>Bacillati</taxon>
        <taxon>Actinomycetota</taxon>
        <taxon>Actinomycetes</taxon>
        <taxon>Pseudonocardiales</taxon>
        <taxon>Pseudonocardiaceae</taxon>
        <taxon>Amycolatopsis</taxon>
    </lineage>
</organism>
<dbReference type="Pfam" id="PF10801">
    <property type="entry name" value="DUF2537"/>
    <property type="match status" value="1"/>
</dbReference>
<name>A0A419I6J4_9PSEU</name>
<protein>
    <submittedName>
        <fullName evidence="2">DUF2537 domain-containing protein</fullName>
    </submittedName>
</protein>
<sequence length="196" mass="20676">MELRIRGDRAVLARPGGADLQEVDPGRLAIGADLAQALHEWARVASAVARAEPGMDAAHVVVTQRGRQLAARLSTVLGTPVRFADPVTGAEIVVEPPLRPPMVRRPPRRREPTPWFTGLTVSLFSAVVVVVGMLALAGTLARETNGWLATIAALVVTGGVAPSLWLGRRVLILRWAVFGAAGGLVLAWVGVLATVL</sequence>
<feature type="transmembrane region" description="Helical" evidence="1">
    <location>
        <begin position="115"/>
        <end position="141"/>
    </location>
</feature>
<evidence type="ECO:0000256" key="1">
    <source>
        <dbReference type="SAM" id="Phobius"/>
    </source>
</evidence>
<dbReference type="RefSeq" id="WP_120023129.1">
    <property type="nucleotide sequence ID" value="NZ_QZFV01000070.1"/>
</dbReference>